<gene>
    <name evidence="1" type="ORF">OG863_40710</name>
</gene>
<proteinExistence type="predicted"/>
<name>A0ABZ1FTE8_9ACTN</name>
<sequence length="116" mass="13430">MAETFDFPKDLLDAQRELQRVRADLAALYKRLPWSVEPLPGWKRTRDQGYYYETERADSPGWTEDEKAEVDRLRAHQLELATTVLTHPFWATCNDAPTARSALKHAHEREAPHEAA</sequence>
<keyword evidence="2" id="KW-1185">Reference proteome</keyword>
<dbReference type="Proteomes" id="UP001344251">
    <property type="component" value="Chromosome"/>
</dbReference>
<dbReference type="EMBL" id="CP109106">
    <property type="protein sequence ID" value="WSB73749.1"/>
    <property type="molecule type" value="Genomic_DNA"/>
</dbReference>
<accession>A0ABZ1FTE8</accession>
<evidence type="ECO:0000313" key="1">
    <source>
        <dbReference type="EMBL" id="WSB73749.1"/>
    </source>
</evidence>
<organism evidence="1 2">
    <name type="scientific">Streptomyces decoyicus</name>
    <dbReference type="NCBI Taxonomy" id="249567"/>
    <lineage>
        <taxon>Bacteria</taxon>
        <taxon>Bacillati</taxon>
        <taxon>Actinomycetota</taxon>
        <taxon>Actinomycetes</taxon>
        <taxon>Kitasatosporales</taxon>
        <taxon>Streptomycetaceae</taxon>
        <taxon>Streptomyces</taxon>
    </lineage>
</organism>
<reference evidence="1 2" key="1">
    <citation type="submission" date="2022-10" db="EMBL/GenBank/DDBJ databases">
        <title>The complete genomes of actinobacterial strains from the NBC collection.</title>
        <authorList>
            <person name="Joergensen T.S."/>
            <person name="Alvarez Arevalo M."/>
            <person name="Sterndorff E.B."/>
            <person name="Faurdal D."/>
            <person name="Vuksanovic O."/>
            <person name="Mourched A.-S."/>
            <person name="Charusanti P."/>
            <person name="Shaw S."/>
            <person name="Blin K."/>
            <person name="Weber T."/>
        </authorList>
    </citation>
    <scope>NUCLEOTIDE SEQUENCE [LARGE SCALE GENOMIC DNA]</scope>
    <source>
        <strain evidence="1 2">NBC 01774</strain>
    </source>
</reference>
<evidence type="ECO:0000313" key="2">
    <source>
        <dbReference type="Proteomes" id="UP001344251"/>
    </source>
</evidence>
<protein>
    <submittedName>
        <fullName evidence="1">Uncharacterized protein</fullName>
    </submittedName>
</protein>
<dbReference type="RefSeq" id="WP_326623384.1">
    <property type="nucleotide sequence ID" value="NZ_CP109106.1"/>
</dbReference>